<keyword evidence="8 11" id="KW-1133">Transmembrane helix</keyword>
<evidence type="ECO:0000256" key="10">
    <source>
        <dbReference type="ARBA" id="ARBA00023136"/>
    </source>
</evidence>
<evidence type="ECO:0000313" key="13">
    <source>
        <dbReference type="EMBL" id="GMI72270.1"/>
    </source>
</evidence>
<keyword evidence="9 12" id="KW-0175">Coiled coil</keyword>
<keyword evidence="5" id="KW-0053">Apoptosis</keyword>
<gene>
    <name evidence="13" type="ORF">HRI_000896300</name>
</gene>
<feature type="transmembrane region" description="Helical" evidence="11">
    <location>
        <begin position="82"/>
        <end position="104"/>
    </location>
</feature>
<evidence type="ECO:0000256" key="5">
    <source>
        <dbReference type="ARBA" id="ARBA00022703"/>
    </source>
</evidence>
<feature type="transmembrane region" description="Helical" evidence="11">
    <location>
        <begin position="6"/>
        <end position="22"/>
    </location>
</feature>
<evidence type="ECO:0000313" key="14">
    <source>
        <dbReference type="Proteomes" id="UP001165190"/>
    </source>
</evidence>
<comment type="subcellular location">
    <subcellularLocation>
        <location evidence="1 11">Endoplasmic reticulum membrane</location>
        <topology evidence="1 11">Multi-pass membrane protein</topology>
    </subcellularLocation>
</comment>
<evidence type="ECO:0000256" key="3">
    <source>
        <dbReference type="ARBA" id="ARBA00022448"/>
    </source>
</evidence>
<evidence type="ECO:0000256" key="7">
    <source>
        <dbReference type="ARBA" id="ARBA00022927"/>
    </source>
</evidence>
<evidence type="ECO:0000256" key="6">
    <source>
        <dbReference type="ARBA" id="ARBA00022824"/>
    </source>
</evidence>
<dbReference type="Proteomes" id="UP001165190">
    <property type="component" value="Unassembled WGS sequence"/>
</dbReference>
<name>A0A9W7H7A3_HIBTR</name>
<comment type="caution">
    <text evidence="13">The sequence shown here is derived from an EMBL/GenBank/DDBJ whole genome shotgun (WGS) entry which is preliminary data.</text>
</comment>
<evidence type="ECO:0000256" key="2">
    <source>
        <dbReference type="ARBA" id="ARBA00007956"/>
    </source>
</evidence>
<dbReference type="OrthoDB" id="435607at2759"/>
<feature type="coiled-coil region" evidence="12">
    <location>
        <begin position="133"/>
        <end position="202"/>
    </location>
</feature>
<evidence type="ECO:0000256" key="4">
    <source>
        <dbReference type="ARBA" id="ARBA00022692"/>
    </source>
</evidence>
<sequence length="212" mass="24200">MIQLLFMVIFSEMAVIMVLSFKTPFRKLVIMGLDRLKQGRGPVVVKTVAGTVFLVMMSSVYSVMEIQKRWADDGVTNPTDQILMVTSLLQATLMGGTIFLALMIDRLHHYIRELRIRRKSVDALKKQVDLDKVKALEEEVTTLHGKFKQLESDIETKNKQINAAEVNSVALRKQSEGLLLEYDRLLEENESLRSQLKSLDRKLSLSDSKKNM</sequence>
<keyword evidence="11" id="KW-0931">ER-Golgi transport</keyword>
<dbReference type="GO" id="GO:0006886">
    <property type="term" value="P:intracellular protein transport"/>
    <property type="evidence" value="ECO:0007669"/>
    <property type="project" value="UniProtKB-UniRule"/>
</dbReference>
<dbReference type="Gene3D" id="1.20.5.110">
    <property type="match status" value="1"/>
</dbReference>
<dbReference type="EMBL" id="BSYR01000010">
    <property type="protein sequence ID" value="GMI72270.1"/>
    <property type="molecule type" value="Genomic_DNA"/>
</dbReference>
<keyword evidence="7 11" id="KW-0653">Protein transport</keyword>
<evidence type="ECO:0000256" key="12">
    <source>
        <dbReference type="SAM" id="Coils"/>
    </source>
</evidence>
<protein>
    <recommendedName>
        <fullName evidence="11">Endoplasmic reticulum transmembrane protein</fullName>
    </recommendedName>
</protein>
<comment type="similarity">
    <text evidence="2 11">Belongs to the BCAP29/BCAP31 family.</text>
</comment>
<dbReference type="PANTHER" id="PTHR12701:SF18">
    <property type="entry name" value="ENDOPLASMIC RETICULUM TRANSMEMBRANE PROTEIN"/>
    <property type="match status" value="1"/>
</dbReference>
<keyword evidence="6 11" id="KW-0256">Endoplasmic reticulum</keyword>
<dbReference type="GO" id="GO:0005789">
    <property type="term" value="C:endoplasmic reticulum membrane"/>
    <property type="evidence" value="ECO:0007669"/>
    <property type="project" value="UniProtKB-SubCell"/>
</dbReference>
<organism evidence="13 14">
    <name type="scientific">Hibiscus trionum</name>
    <name type="common">Flower of an hour</name>
    <dbReference type="NCBI Taxonomy" id="183268"/>
    <lineage>
        <taxon>Eukaryota</taxon>
        <taxon>Viridiplantae</taxon>
        <taxon>Streptophyta</taxon>
        <taxon>Embryophyta</taxon>
        <taxon>Tracheophyta</taxon>
        <taxon>Spermatophyta</taxon>
        <taxon>Magnoliopsida</taxon>
        <taxon>eudicotyledons</taxon>
        <taxon>Gunneridae</taxon>
        <taxon>Pentapetalae</taxon>
        <taxon>rosids</taxon>
        <taxon>malvids</taxon>
        <taxon>Malvales</taxon>
        <taxon>Malvaceae</taxon>
        <taxon>Malvoideae</taxon>
        <taxon>Hibiscus</taxon>
    </lineage>
</organism>
<dbReference type="FunFam" id="1.20.5.110:FF:000011">
    <property type="entry name" value="B-cell receptor-associated protein 29"/>
    <property type="match status" value="1"/>
</dbReference>
<evidence type="ECO:0000256" key="1">
    <source>
        <dbReference type="ARBA" id="ARBA00004477"/>
    </source>
</evidence>
<keyword evidence="3 11" id="KW-0813">Transport</keyword>
<keyword evidence="10 11" id="KW-0472">Membrane</keyword>
<dbReference type="GO" id="GO:0006888">
    <property type="term" value="P:endoplasmic reticulum to Golgi vesicle-mediated transport"/>
    <property type="evidence" value="ECO:0007669"/>
    <property type="project" value="UniProtKB-UniRule"/>
</dbReference>
<dbReference type="InterPro" id="IPR008417">
    <property type="entry name" value="BAP29/BAP31"/>
</dbReference>
<dbReference type="AlphaFoldDB" id="A0A9W7H7A3"/>
<evidence type="ECO:0000256" key="8">
    <source>
        <dbReference type="ARBA" id="ARBA00022989"/>
    </source>
</evidence>
<dbReference type="PANTHER" id="PTHR12701">
    <property type="entry name" value="BCR-ASSOCIATED PROTEIN, BAP"/>
    <property type="match status" value="1"/>
</dbReference>
<evidence type="ECO:0000256" key="9">
    <source>
        <dbReference type="ARBA" id="ARBA00023054"/>
    </source>
</evidence>
<feature type="transmembrane region" description="Helical" evidence="11">
    <location>
        <begin position="43"/>
        <end position="62"/>
    </location>
</feature>
<keyword evidence="4 11" id="KW-0812">Transmembrane</keyword>
<evidence type="ECO:0000256" key="11">
    <source>
        <dbReference type="RuleBase" id="RU367026"/>
    </source>
</evidence>
<accession>A0A9W7H7A3</accession>
<proteinExistence type="inferred from homology"/>
<keyword evidence="14" id="KW-1185">Reference proteome</keyword>
<dbReference type="GO" id="GO:0070973">
    <property type="term" value="P:protein localization to endoplasmic reticulum exit site"/>
    <property type="evidence" value="ECO:0007669"/>
    <property type="project" value="UniProtKB-UniRule"/>
</dbReference>
<reference evidence="13" key="1">
    <citation type="submission" date="2023-05" db="EMBL/GenBank/DDBJ databases">
        <title>Genome and transcriptome analyses reveal genes involved in the formation of fine ridges on petal epidermal cells in Hibiscus trionum.</title>
        <authorList>
            <person name="Koshimizu S."/>
            <person name="Masuda S."/>
            <person name="Ishii T."/>
            <person name="Shirasu K."/>
            <person name="Hoshino A."/>
            <person name="Arita M."/>
        </authorList>
    </citation>
    <scope>NUCLEOTIDE SEQUENCE</scope>
    <source>
        <strain evidence="13">Hamamatsu line</strain>
    </source>
</reference>
<comment type="function">
    <text evidence="11">May play a role in anterograde transport of membrane proteins from the endoplasmic reticulum to the Golgi.</text>
</comment>